<protein>
    <recommendedName>
        <fullName evidence="14">Pheromone receptor</fullName>
    </recommendedName>
</protein>
<evidence type="ECO:0000313" key="12">
    <source>
        <dbReference type="EMBL" id="KAF4623146.1"/>
    </source>
</evidence>
<keyword evidence="4 11" id="KW-0812">Transmembrane</keyword>
<keyword evidence="3" id="KW-0589">Pheromone response</keyword>
<keyword evidence="13" id="KW-1185">Reference proteome</keyword>
<dbReference type="Proteomes" id="UP000521872">
    <property type="component" value="Unassembled WGS sequence"/>
</dbReference>
<organism evidence="12 13">
    <name type="scientific">Agrocybe pediades</name>
    <dbReference type="NCBI Taxonomy" id="84607"/>
    <lineage>
        <taxon>Eukaryota</taxon>
        <taxon>Fungi</taxon>
        <taxon>Dikarya</taxon>
        <taxon>Basidiomycota</taxon>
        <taxon>Agaricomycotina</taxon>
        <taxon>Agaricomycetes</taxon>
        <taxon>Agaricomycetidae</taxon>
        <taxon>Agaricales</taxon>
        <taxon>Agaricineae</taxon>
        <taxon>Strophariaceae</taxon>
        <taxon>Agrocybe</taxon>
    </lineage>
</organism>
<evidence type="ECO:0000256" key="1">
    <source>
        <dbReference type="ARBA" id="ARBA00004141"/>
    </source>
</evidence>
<feature type="region of interest" description="Disordered" evidence="10">
    <location>
        <begin position="421"/>
        <end position="448"/>
    </location>
</feature>
<evidence type="ECO:0000256" key="8">
    <source>
        <dbReference type="ARBA" id="ARBA00023170"/>
    </source>
</evidence>
<evidence type="ECO:0008006" key="14">
    <source>
        <dbReference type="Google" id="ProtNLM"/>
    </source>
</evidence>
<dbReference type="InterPro" id="IPR001499">
    <property type="entry name" value="GPCR_STE3"/>
</dbReference>
<dbReference type="AlphaFoldDB" id="A0A8H4R5J7"/>
<keyword evidence="5 11" id="KW-1133">Transmembrane helix</keyword>
<evidence type="ECO:0000256" key="9">
    <source>
        <dbReference type="ARBA" id="ARBA00023224"/>
    </source>
</evidence>
<sequence>MPIVGGKFTKLLLGVNVALPAAILCIARELELVTSYRKISTDQIVIRNRMILELVLCYVVPVTYMSLHIVIQDRRFDLVRDYGCSASSHPSTVAFLILWLPPLIIGAGALVLSGITIRNIGNIRGTSVNAHVESRSTSMNSSIVTRRLVTCMVIAIASVLIRLASLFTISSFQSWTSLREVHRLMFKIEVVKVPADVTNFRFNWWSLLVISVLYLILAFAIGEEARDIYRWVWKEMKKERHMPHFSLPLYHRKKDAMKRFSLESKPQMKPLTLDLKSGWDDTFTEKMRSKAQSLKSNSESTSPAKRSSRTASSLSLVDEDVAFMVSTLSYLGSPTAKTLGIAPPLQITSSAPAPTASSLPFPQPIAVPLRPASPPFPTAERPLLRAMPSAYIPVDVEPDVDAEINIKSVLDEPWPIPPLSPASSRSISQYSCSSSPRSRSNSPASSPTGAVESFGYALYPTVTPPHRRTRPFEGSSISSFEIDPTVPITPPRKSSMKRHATIINLKRKFSKDNLGPVPPFGNSEVIRMTVVRETV</sequence>
<evidence type="ECO:0000256" key="3">
    <source>
        <dbReference type="ARBA" id="ARBA00022507"/>
    </source>
</evidence>
<dbReference type="GO" id="GO:0004932">
    <property type="term" value="F:mating-type factor pheromone receptor activity"/>
    <property type="evidence" value="ECO:0007669"/>
    <property type="project" value="InterPro"/>
</dbReference>
<name>A0A8H4R5J7_9AGAR</name>
<dbReference type="Pfam" id="PF02076">
    <property type="entry name" value="STE3"/>
    <property type="match status" value="1"/>
</dbReference>
<keyword evidence="9" id="KW-0807">Transducer</keyword>
<evidence type="ECO:0000313" key="13">
    <source>
        <dbReference type="Proteomes" id="UP000521872"/>
    </source>
</evidence>
<dbReference type="GO" id="GO:0000750">
    <property type="term" value="P:pheromone-dependent signal transduction involved in conjugation with cellular fusion"/>
    <property type="evidence" value="ECO:0007669"/>
    <property type="project" value="TreeGrafter"/>
</dbReference>
<feature type="transmembrane region" description="Helical" evidence="11">
    <location>
        <begin position="91"/>
        <end position="115"/>
    </location>
</feature>
<comment type="caution">
    <text evidence="12">The sequence shown here is derived from an EMBL/GenBank/DDBJ whole genome shotgun (WGS) entry which is preliminary data.</text>
</comment>
<feature type="transmembrane region" description="Helical" evidence="11">
    <location>
        <begin position="148"/>
        <end position="169"/>
    </location>
</feature>
<proteinExistence type="inferred from homology"/>
<evidence type="ECO:0000256" key="2">
    <source>
        <dbReference type="ARBA" id="ARBA00011085"/>
    </source>
</evidence>
<comment type="subcellular location">
    <subcellularLocation>
        <location evidence="1">Membrane</location>
        <topology evidence="1">Multi-pass membrane protein</topology>
    </subcellularLocation>
</comment>
<evidence type="ECO:0000256" key="11">
    <source>
        <dbReference type="SAM" id="Phobius"/>
    </source>
</evidence>
<feature type="transmembrane region" description="Helical" evidence="11">
    <location>
        <begin position="202"/>
        <end position="221"/>
    </location>
</feature>
<feature type="compositionally biased region" description="Polar residues" evidence="10">
    <location>
        <begin position="290"/>
        <end position="311"/>
    </location>
</feature>
<accession>A0A8H4R5J7</accession>
<evidence type="ECO:0000256" key="7">
    <source>
        <dbReference type="ARBA" id="ARBA00023136"/>
    </source>
</evidence>
<keyword evidence="6" id="KW-0297">G-protein coupled receptor</keyword>
<dbReference type="EMBL" id="JAACJL010000001">
    <property type="protein sequence ID" value="KAF4623146.1"/>
    <property type="molecule type" value="Genomic_DNA"/>
</dbReference>
<evidence type="ECO:0000256" key="6">
    <source>
        <dbReference type="ARBA" id="ARBA00023040"/>
    </source>
</evidence>
<feature type="compositionally biased region" description="Low complexity" evidence="10">
    <location>
        <begin position="423"/>
        <end position="447"/>
    </location>
</feature>
<dbReference type="GO" id="GO:0005886">
    <property type="term" value="C:plasma membrane"/>
    <property type="evidence" value="ECO:0007669"/>
    <property type="project" value="TreeGrafter"/>
</dbReference>
<dbReference type="PANTHER" id="PTHR28097">
    <property type="entry name" value="PHEROMONE A FACTOR RECEPTOR"/>
    <property type="match status" value="1"/>
</dbReference>
<dbReference type="PRINTS" id="PR00899">
    <property type="entry name" value="GPCRSTE3"/>
</dbReference>
<feature type="region of interest" description="Disordered" evidence="10">
    <location>
        <begin position="288"/>
        <end position="311"/>
    </location>
</feature>
<keyword evidence="7 11" id="KW-0472">Membrane</keyword>
<reference evidence="12 13" key="1">
    <citation type="submission" date="2019-12" db="EMBL/GenBank/DDBJ databases">
        <authorList>
            <person name="Floudas D."/>
            <person name="Bentzer J."/>
            <person name="Ahren D."/>
            <person name="Johansson T."/>
            <person name="Persson P."/>
            <person name="Tunlid A."/>
        </authorList>
    </citation>
    <scope>NUCLEOTIDE SEQUENCE [LARGE SCALE GENOMIC DNA]</scope>
    <source>
        <strain evidence="12 13">CBS 102.39</strain>
    </source>
</reference>
<gene>
    <name evidence="12" type="ORF">D9613_002290</name>
</gene>
<comment type="similarity">
    <text evidence="2">Belongs to the G-protein coupled receptor 4 family.</text>
</comment>
<keyword evidence="8" id="KW-0675">Receptor</keyword>
<evidence type="ECO:0000256" key="10">
    <source>
        <dbReference type="SAM" id="MobiDB-lite"/>
    </source>
</evidence>
<evidence type="ECO:0000256" key="4">
    <source>
        <dbReference type="ARBA" id="ARBA00022692"/>
    </source>
</evidence>
<feature type="transmembrane region" description="Helical" evidence="11">
    <location>
        <begin position="51"/>
        <end position="71"/>
    </location>
</feature>
<dbReference type="PANTHER" id="PTHR28097:SF1">
    <property type="entry name" value="PHEROMONE A FACTOR RECEPTOR"/>
    <property type="match status" value="1"/>
</dbReference>
<evidence type="ECO:0000256" key="5">
    <source>
        <dbReference type="ARBA" id="ARBA00022989"/>
    </source>
</evidence>